<keyword evidence="2" id="KW-1185">Reference proteome</keyword>
<dbReference type="Proteomes" id="UP000243719">
    <property type="component" value="Unassembled WGS sequence"/>
</dbReference>
<reference evidence="2" key="1">
    <citation type="submission" date="2016-09" db="EMBL/GenBank/DDBJ databases">
        <authorList>
            <person name="Varghese N."/>
            <person name="Submissions S."/>
        </authorList>
    </citation>
    <scope>NUCLEOTIDE SEQUENCE [LARGE SCALE GENOMIC DNA]</scope>
    <source>
        <strain evidence="2">JS23</strain>
    </source>
</reference>
<proteinExistence type="predicted"/>
<sequence>MPAGASVPRGRASSVGRLYHVLDYALDHGLDHALDHGLDHAFVAPLLRPYCGKSHARIAPVLCPQRALGLRAPITFPLKLSGSLRARLGQLRRTTLVCAAWGRLYMAGAVLRVAADVAGPATPRSYAHRRSGLAADWQAGFAVNRPATGRHGCRCLERSPTSGFENTVAKRRLVPCNARARSVRRQCFGSGNAAAVGTRQSCSGDAARHTCRHRRDAHSGGVAETMACLRGSAGHVDATWR</sequence>
<evidence type="ECO:0000313" key="2">
    <source>
        <dbReference type="Proteomes" id="UP000243719"/>
    </source>
</evidence>
<dbReference type="AlphaFoldDB" id="A0A1H2PJE2"/>
<dbReference type="STRING" id="1770053.SAMN05216551_101365"/>
<dbReference type="EMBL" id="FNLO01000001">
    <property type="protein sequence ID" value="SDV46476.1"/>
    <property type="molecule type" value="Genomic_DNA"/>
</dbReference>
<organism evidence="1 2">
    <name type="scientific">Chitinasiproducens palmae</name>
    <dbReference type="NCBI Taxonomy" id="1770053"/>
    <lineage>
        <taxon>Bacteria</taxon>
        <taxon>Pseudomonadati</taxon>
        <taxon>Pseudomonadota</taxon>
        <taxon>Betaproteobacteria</taxon>
        <taxon>Burkholderiales</taxon>
        <taxon>Burkholderiaceae</taxon>
        <taxon>Chitinasiproducens</taxon>
    </lineage>
</organism>
<gene>
    <name evidence="1" type="ORF">SAMN05216551_101365</name>
</gene>
<evidence type="ECO:0000313" key="1">
    <source>
        <dbReference type="EMBL" id="SDV46476.1"/>
    </source>
</evidence>
<accession>A0A1H2PJE2</accession>
<name>A0A1H2PJE2_9BURK</name>
<protein>
    <submittedName>
        <fullName evidence="1">Uncharacterized protein</fullName>
    </submittedName>
</protein>